<dbReference type="EMBL" id="LBTI01000026">
    <property type="protein sequence ID" value="KKQ37164.1"/>
    <property type="molecule type" value="Genomic_DNA"/>
</dbReference>
<dbReference type="InterPro" id="IPR007159">
    <property type="entry name" value="SpoVT-AbrB_dom"/>
</dbReference>
<dbReference type="GO" id="GO:0005737">
    <property type="term" value="C:cytoplasm"/>
    <property type="evidence" value="ECO:0007669"/>
    <property type="project" value="UniProtKB-UniRule"/>
</dbReference>
<name>A0A0G0JKB5_9BACT</name>
<comment type="subunit">
    <text evidence="7">Forms oligomers.</text>
</comment>
<dbReference type="CDD" id="cd16321">
    <property type="entry name" value="MraZ_C"/>
    <property type="match status" value="1"/>
</dbReference>
<evidence type="ECO:0000313" key="10">
    <source>
        <dbReference type="Proteomes" id="UP000034591"/>
    </source>
</evidence>
<dbReference type="SUPFAM" id="SSF89447">
    <property type="entry name" value="AbrB/MazE/MraZ-like"/>
    <property type="match status" value="1"/>
</dbReference>
<proteinExistence type="inferred from homology"/>
<evidence type="ECO:0000259" key="8">
    <source>
        <dbReference type="PROSITE" id="PS51740"/>
    </source>
</evidence>
<dbReference type="CDD" id="cd16320">
    <property type="entry name" value="MraZ_N"/>
    <property type="match status" value="1"/>
</dbReference>
<protein>
    <recommendedName>
        <fullName evidence="1 7">Transcriptional regulator MraZ</fullName>
    </recommendedName>
</protein>
<evidence type="ECO:0000256" key="5">
    <source>
        <dbReference type="ARBA" id="ARBA00023125"/>
    </source>
</evidence>
<dbReference type="GO" id="GO:0000976">
    <property type="term" value="F:transcription cis-regulatory region binding"/>
    <property type="evidence" value="ECO:0007669"/>
    <property type="project" value="TreeGrafter"/>
</dbReference>
<dbReference type="GO" id="GO:0009295">
    <property type="term" value="C:nucleoid"/>
    <property type="evidence" value="ECO:0007669"/>
    <property type="project" value="UniProtKB-SubCell"/>
</dbReference>
<dbReference type="InterPro" id="IPR035644">
    <property type="entry name" value="MraZ_C"/>
</dbReference>
<reference evidence="9 10" key="1">
    <citation type="journal article" date="2015" name="Nature">
        <title>rRNA introns, odd ribosomes, and small enigmatic genomes across a large radiation of phyla.</title>
        <authorList>
            <person name="Brown C.T."/>
            <person name="Hug L.A."/>
            <person name="Thomas B.C."/>
            <person name="Sharon I."/>
            <person name="Castelle C.J."/>
            <person name="Singh A."/>
            <person name="Wilkins M.J."/>
            <person name="Williams K.H."/>
            <person name="Banfield J.F."/>
        </authorList>
    </citation>
    <scope>NUCLEOTIDE SEQUENCE [LARGE SCALE GENOMIC DNA]</scope>
</reference>
<dbReference type="Proteomes" id="UP000034591">
    <property type="component" value="Unassembled WGS sequence"/>
</dbReference>
<dbReference type="Pfam" id="PF02381">
    <property type="entry name" value="MraZ"/>
    <property type="match status" value="1"/>
</dbReference>
<comment type="similarity">
    <text evidence="7">Belongs to the MraZ family.</text>
</comment>
<evidence type="ECO:0000256" key="7">
    <source>
        <dbReference type="HAMAP-Rule" id="MF_01008"/>
    </source>
</evidence>
<evidence type="ECO:0000256" key="3">
    <source>
        <dbReference type="ARBA" id="ARBA00022737"/>
    </source>
</evidence>
<dbReference type="PANTHER" id="PTHR34701:SF1">
    <property type="entry name" value="TRANSCRIPTIONAL REGULATOR MRAZ"/>
    <property type="match status" value="1"/>
</dbReference>
<evidence type="ECO:0000313" key="9">
    <source>
        <dbReference type="EMBL" id="KKQ37164.1"/>
    </source>
</evidence>
<dbReference type="AlphaFoldDB" id="A0A0G0JKB5"/>
<dbReference type="Gene3D" id="3.40.1550.20">
    <property type="entry name" value="Transcriptional regulator MraZ domain"/>
    <property type="match status" value="1"/>
</dbReference>
<keyword evidence="2 7" id="KW-0963">Cytoplasm</keyword>
<organism evidence="9 10">
    <name type="scientific">Candidatus Woesebacteria bacterium GW2011_GWA1_37_7</name>
    <dbReference type="NCBI Taxonomy" id="1618545"/>
    <lineage>
        <taxon>Bacteria</taxon>
        <taxon>Candidatus Woeseibacteriota</taxon>
    </lineage>
</organism>
<dbReference type="InterPro" id="IPR035642">
    <property type="entry name" value="MraZ_N"/>
</dbReference>
<keyword evidence="6 7" id="KW-0804">Transcription</keyword>
<sequence>MLSGSYLGSLSEKRRAAIPKRFLQEIGDNPIIAKWYEDCLVLVSADFWNDLFNRLTGGKKAISYGIRDIERFVLGSAYEVEPDEQGRIIIPEVLANYARLEKDIVFVGLRDRIEIWAKQIWDERTNELAITTKEFIEKLAE</sequence>
<comment type="subcellular location">
    <subcellularLocation>
        <location evidence="7">Cytoplasm</location>
        <location evidence="7">Nucleoid</location>
    </subcellularLocation>
</comment>
<evidence type="ECO:0000256" key="1">
    <source>
        <dbReference type="ARBA" id="ARBA00013860"/>
    </source>
</evidence>
<dbReference type="InterPro" id="IPR020603">
    <property type="entry name" value="MraZ_dom"/>
</dbReference>
<dbReference type="PANTHER" id="PTHR34701">
    <property type="entry name" value="TRANSCRIPTIONAL REGULATOR MRAZ"/>
    <property type="match status" value="1"/>
</dbReference>
<dbReference type="PROSITE" id="PS51740">
    <property type="entry name" value="SPOVT_ABRB"/>
    <property type="match status" value="1"/>
</dbReference>
<evidence type="ECO:0000256" key="4">
    <source>
        <dbReference type="ARBA" id="ARBA00023015"/>
    </source>
</evidence>
<keyword evidence="3" id="KW-0677">Repeat</keyword>
<dbReference type="HAMAP" id="MF_01008">
    <property type="entry name" value="MraZ"/>
    <property type="match status" value="1"/>
</dbReference>
<dbReference type="InterPro" id="IPR003444">
    <property type="entry name" value="MraZ"/>
</dbReference>
<dbReference type="GO" id="GO:0003700">
    <property type="term" value="F:DNA-binding transcription factor activity"/>
    <property type="evidence" value="ECO:0007669"/>
    <property type="project" value="UniProtKB-UniRule"/>
</dbReference>
<dbReference type="InterPro" id="IPR038619">
    <property type="entry name" value="MraZ_sf"/>
</dbReference>
<dbReference type="GO" id="GO:2000143">
    <property type="term" value="P:negative regulation of DNA-templated transcription initiation"/>
    <property type="evidence" value="ECO:0007669"/>
    <property type="project" value="TreeGrafter"/>
</dbReference>
<feature type="domain" description="SpoVT-AbrB" evidence="8">
    <location>
        <begin position="77"/>
        <end position="120"/>
    </location>
</feature>
<comment type="caution">
    <text evidence="9">The sequence shown here is derived from an EMBL/GenBank/DDBJ whole genome shotgun (WGS) entry which is preliminary data.</text>
</comment>
<evidence type="ECO:0000256" key="6">
    <source>
        <dbReference type="ARBA" id="ARBA00023163"/>
    </source>
</evidence>
<evidence type="ECO:0000256" key="2">
    <source>
        <dbReference type="ARBA" id="ARBA00022490"/>
    </source>
</evidence>
<dbReference type="InterPro" id="IPR037914">
    <property type="entry name" value="SpoVT-AbrB_sf"/>
</dbReference>
<gene>
    <name evidence="7" type="primary">mraZ</name>
    <name evidence="9" type="ORF">US53_C0026G0002</name>
</gene>
<accession>A0A0G0JKB5</accession>
<keyword evidence="4 7" id="KW-0805">Transcription regulation</keyword>
<dbReference type="STRING" id="1618545.US53_C0026G0002"/>
<keyword evidence="5 7" id="KW-0238">DNA-binding</keyword>